<comment type="caution">
    <text evidence="3">The sequence shown here is derived from an EMBL/GenBank/DDBJ whole genome shotgun (WGS) entry which is preliminary data.</text>
</comment>
<proteinExistence type="predicted"/>
<dbReference type="RefSeq" id="WP_344198729.1">
    <property type="nucleotide sequence ID" value="NZ_BAAAME010000002.1"/>
</dbReference>
<evidence type="ECO:0000313" key="4">
    <source>
        <dbReference type="Proteomes" id="UP001501057"/>
    </source>
</evidence>
<accession>A0ABP4VRM7</accession>
<feature type="transmembrane region" description="Helical" evidence="2">
    <location>
        <begin position="12"/>
        <end position="32"/>
    </location>
</feature>
<feature type="region of interest" description="Disordered" evidence="1">
    <location>
        <begin position="144"/>
        <end position="186"/>
    </location>
</feature>
<evidence type="ECO:0000313" key="3">
    <source>
        <dbReference type="EMBL" id="GAA1732619.1"/>
    </source>
</evidence>
<feature type="compositionally biased region" description="Pro residues" evidence="1">
    <location>
        <begin position="156"/>
        <end position="186"/>
    </location>
</feature>
<protein>
    <submittedName>
        <fullName evidence="3">Uncharacterized protein</fullName>
    </submittedName>
</protein>
<sequence>MDLSKINPLSLGALVAGVLTIILSFIPSFVTASVDSDLAGIDYSSGTNAWDGFGVLAVLLIVVATAAIAVKVFAPQVIPAGVPISLIAAAAAGLGTLLLILRAFTYSGGFGVDVGPGWSAFVIFITAIALTVLAALGFKESGEKVPDFNNGGGQPPAGPTPPAPPTSGPTPPAPPAGPTPPAPPAP</sequence>
<keyword evidence="2" id="KW-0472">Membrane</keyword>
<evidence type="ECO:0000256" key="2">
    <source>
        <dbReference type="SAM" id="Phobius"/>
    </source>
</evidence>
<dbReference type="EMBL" id="BAAAME010000002">
    <property type="protein sequence ID" value="GAA1732619.1"/>
    <property type="molecule type" value="Genomic_DNA"/>
</dbReference>
<name>A0ABP4VRM7_9ACTN</name>
<dbReference type="Proteomes" id="UP001501057">
    <property type="component" value="Unassembled WGS sequence"/>
</dbReference>
<feature type="transmembrane region" description="Helical" evidence="2">
    <location>
        <begin position="52"/>
        <end position="74"/>
    </location>
</feature>
<gene>
    <name evidence="3" type="ORF">GCM10009710_11730</name>
</gene>
<feature type="transmembrane region" description="Helical" evidence="2">
    <location>
        <begin position="117"/>
        <end position="138"/>
    </location>
</feature>
<keyword evidence="4" id="KW-1185">Reference proteome</keyword>
<organism evidence="3 4">
    <name type="scientific">Aeromicrobium alkaliterrae</name>
    <dbReference type="NCBI Taxonomy" id="302168"/>
    <lineage>
        <taxon>Bacteria</taxon>
        <taxon>Bacillati</taxon>
        <taxon>Actinomycetota</taxon>
        <taxon>Actinomycetes</taxon>
        <taxon>Propionibacteriales</taxon>
        <taxon>Nocardioidaceae</taxon>
        <taxon>Aeromicrobium</taxon>
    </lineage>
</organism>
<keyword evidence="2" id="KW-1133">Transmembrane helix</keyword>
<feature type="transmembrane region" description="Helical" evidence="2">
    <location>
        <begin position="86"/>
        <end position="105"/>
    </location>
</feature>
<keyword evidence="2" id="KW-0812">Transmembrane</keyword>
<reference evidence="4" key="1">
    <citation type="journal article" date="2019" name="Int. J. Syst. Evol. Microbiol.">
        <title>The Global Catalogue of Microorganisms (GCM) 10K type strain sequencing project: providing services to taxonomists for standard genome sequencing and annotation.</title>
        <authorList>
            <consortium name="The Broad Institute Genomics Platform"/>
            <consortium name="The Broad Institute Genome Sequencing Center for Infectious Disease"/>
            <person name="Wu L."/>
            <person name="Ma J."/>
        </authorList>
    </citation>
    <scope>NUCLEOTIDE SEQUENCE [LARGE SCALE GENOMIC DNA]</scope>
    <source>
        <strain evidence="4">JCM 13518</strain>
    </source>
</reference>
<evidence type="ECO:0000256" key="1">
    <source>
        <dbReference type="SAM" id="MobiDB-lite"/>
    </source>
</evidence>